<feature type="binding site" evidence="7">
    <location>
        <position position="275"/>
    </location>
    <ligand>
        <name>NAD(+)</name>
        <dbReference type="ChEBI" id="CHEBI:57540"/>
    </ligand>
</feature>
<name>A0A0N5CWC6_THECL</name>
<dbReference type="STRING" id="103827.A0A0N5CWC6"/>
<feature type="active site" description="Proton acceptor" evidence="5">
    <location>
        <position position="211"/>
    </location>
</feature>
<dbReference type="SUPFAM" id="SSF48179">
    <property type="entry name" value="6-phosphogluconate dehydrogenase C-terminal domain-like"/>
    <property type="match status" value="1"/>
</dbReference>
<evidence type="ECO:0000259" key="11">
    <source>
        <dbReference type="Pfam" id="PF07479"/>
    </source>
</evidence>
<evidence type="ECO:0000313" key="13">
    <source>
        <dbReference type="Proteomes" id="UP000276776"/>
    </source>
</evidence>
<dbReference type="AlphaFoldDB" id="A0A0N5CWC6"/>
<feature type="binding site" evidence="7">
    <location>
        <position position="159"/>
    </location>
    <ligand>
        <name>NAD(+)</name>
        <dbReference type="ChEBI" id="CHEBI:57540"/>
    </ligand>
</feature>
<dbReference type="Pfam" id="PF01210">
    <property type="entry name" value="NAD_Gly3P_dh_N"/>
    <property type="match status" value="1"/>
</dbReference>
<evidence type="ECO:0000313" key="14">
    <source>
        <dbReference type="WBParaSite" id="TCLT_0000464401-mRNA-1"/>
    </source>
</evidence>
<dbReference type="GO" id="GO:0042803">
    <property type="term" value="F:protein homodimerization activity"/>
    <property type="evidence" value="ECO:0007669"/>
    <property type="project" value="InterPro"/>
</dbReference>
<evidence type="ECO:0000256" key="5">
    <source>
        <dbReference type="PIRSR" id="PIRSR000114-1"/>
    </source>
</evidence>
<organism evidence="14">
    <name type="scientific">Thelazia callipaeda</name>
    <name type="common">Oriental eyeworm</name>
    <name type="synonym">Parasitic nematode</name>
    <dbReference type="NCBI Taxonomy" id="103827"/>
    <lineage>
        <taxon>Eukaryota</taxon>
        <taxon>Metazoa</taxon>
        <taxon>Ecdysozoa</taxon>
        <taxon>Nematoda</taxon>
        <taxon>Chromadorea</taxon>
        <taxon>Rhabditida</taxon>
        <taxon>Spirurina</taxon>
        <taxon>Spiruromorpha</taxon>
        <taxon>Thelazioidea</taxon>
        <taxon>Thelaziidae</taxon>
        <taxon>Thelazia</taxon>
    </lineage>
</organism>
<evidence type="ECO:0000256" key="3">
    <source>
        <dbReference type="ARBA" id="ARBA00023027"/>
    </source>
</evidence>
<dbReference type="Gene3D" id="1.10.1040.10">
    <property type="entry name" value="N-(1-d-carboxylethyl)-l-norvaline Dehydrogenase, domain 2"/>
    <property type="match status" value="1"/>
</dbReference>
<dbReference type="PANTHER" id="PTHR11728">
    <property type="entry name" value="GLYCEROL-3-PHOSPHATE DEHYDROGENASE"/>
    <property type="match status" value="1"/>
</dbReference>
<dbReference type="PROSITE" id="PS00957">
    <property type="entry name" value="NAD_G3PDH"/>
    <property type="match status" value="1"/>
</dbReference>
<keyword evidence="13" id="KW-1185">Reference proteome</keyword>
<dbReference type="InterPro" id="IPR006168">
    <property type="entry name" value="G3P_DH_NAD-dep"/>
</dbReference>
<dbReference type="GO" id="GO:0005829">
    <property type="term" value="C:cytosol"/>
    <property type="evidence" value="ECO:0007669"/>
    <property type="project" value="TreeGrafter"/>
</dbReference>
<keyword evidence="3 7" id="KW-0520">NAD</keyword>
<evidence type="ECO:0000256" key="1">
    <source>
        <dbReference type="ARBA" id="ARBA00011009"/>
    </source>
</evidence>
<feature type="domain" description="Glycerol-3-phosphate dehydrogenase NAD-dependent N-terminal" evidence="10">
    <location>
        <begin position="8"/>
        <end position="176"/>
    </location>
</feature>
<dbReference type="NCBIfam" id="TIGR03376">
    <property type="entry name" value="glycerol3P_DH"/>
    <property type="match status" value="1"/>
</dbReference>
<dbReference type="FunFam" id="3.40.50.720:FF:000672">
    <property type="entry name" value="Glycerol-3-phosphate dehydrogenase [NAD(+)]"/>
    <property type="match status" value="1"/>
</dbReference>
<feature type="binding site" evidence="7">
    <location>
        <begin position="13"/>
        <end position="18"/>
    </location>
    <ligand>
        <name>NAD(+)</name>
        <dbReference type="ChEBI" id="CHEBI:57540"/>
    </ligand>
</feature>
<dbReference type="InterPro" id="IPR006109">
    <property type="entry name" value="G3P_DH_NAD-dep_C"/>
</dbReference>
<dbReference type="FunFam" id="1.10.1040.10:FF:000004">
    <property type="entry name" value="Glycerol-3-phosphate dehydrogenase [NAD(+)]"/>
    <property type="match status" value="1"/>
</dbReference>
<comment type="catalytic activity">
    <reaction evidence="4 9">
        <text>sn-glycerol 3-phosphate + NAD(+) = dihydroxyacetone phosphate + NADH + H(+)</text>
        <dbReference type="Rhea" id="RHEA:11092"/>
        <dbReference type="ChEBI" id="CHEBI:15378"/>
        <dbReference type="ChEBI" id="CHEBI:57540"/>
        <dbReference type="ChEBI" id="CHEBI:57597"/>
        <dbReference type="ChEBI" id="CHEBI:57642"/>
        <dbReference type="ChEBI" id="CHEBI:57945"/>
        <dbReference type="EC" id="1.1.1.8"/>
    </reaction>
</comment>
<sequence>MEEEGRKKITVIGSGNWGSAISLIIGNNTNNYKDIFESQVRMWVHEELIDGRKLTEIINTKHENIKYLPGKKLPDNVIAIADLLAACHDADILVFVIPHQFVENVCKQLKGQLKKNVLAVSLIKGFLIERTDGTVKLITEKIQEILGISTAVLMGANLASEVANNQFCEATLGCKQFKNQWPMLKKLFESDTFRINLTEDANTVELCGVLKNVVACAAGFADGLGYGYNTKAAIIRLGFIEIILFVELFYRGSDIRTFFESCGIADLIATCNGGRNRKICEAFIKTNKTVRELEIELLNGQRVEGPPTAEAICVILKKRNMLMRFPLFAAVDEIFRQKLPPQLLATRLRECKGFLPNYWINTNIQ</sequence>
<dbReference type="PANTHER" id="PTHR11728:SF8">
    <property type="entry name" value="GLYCEROL-3-PHOSPHATE DEHYDROGENASE [NAD(+)]-RELATED"/>
    <property type="match status" value="1"/>
</dbReference>
<evidence type="ECO:0000256" key="9">
    <source>
        <dbReference type="RuleBase" id="RU361243"/>
    </source>
</evidence>
<dbReference type="WBParaSite" id="TCLT_0000464401-mRNA-1">
    <property type="protein sequence ID" value="TCLT_0000464401-mRNA-1"/>
    <property type="gene ID" value="TCLT_0000464401"/>
</dbReference>
<accession>A0A0N5CWC6</accession>
<evidence type="ECO:0000256" key="8">
    <source>
        <dbReference type="RuleBase" id="RU000437"/>
    </source>
</evidence>
<feature type="domain" description="Glycerol-3-phosphate dehydrogenase NAD-dependent C-terminal" evidence="11">
    <location>
        <begin position="200"/>
        <end position="343"/>
    </location>
</feature>
<dbReference type="GO" id="GO:0046168">
    <property type="term" value="P:glycerol-3-phosphate catabolic process"/>
    <property type="evidence" value="ECO:0007669"/>
    <property type="project" value="UniProtKB-UniRule"/>
</dbReference>
<dbReference type="GO" id="GO:0141152">
    <property type="term" value="F:glycerol-3-phosphate dehydrogenase (NAD+) activity"/>
    <property type="evidence" value="ECO:0007669"/>
    <property type="project" value="UniProtKB-UniRule"/>
</dbReference>
<feature type="binding site" evidence="6">
    <location>
        <position position="124"/>
    </location>
    <ligand>
        <name>substrate</name>
    </ligand>
</feature>
<dbReference type="InterPro" id="IPR017751">
    <property type="entry name" value="G3P_DH_NAD-dep_euk"/>
</dbReference>
<dbReference type="EMBL" id="UYYF01004296">
    <property type="protein sequence ID" value="VDN01775.1"/>
    <property type="molecule type" value="Genomic_DNA"/>
</dbReference>
<dbReference type="Proteomes" id="UP000276776">
    <property type="component" value="Unassembled WGS sequence"/>
</dbReference>
<evidence type="ECO:0000256" key="2">
    <source>
        <dbReference type="ARBA" id="ARBA00023002"/>
    </source>
</evidence>
<dbReference type="OMA" id="ICYEGRS"/>
<dbReference type="InterPro" id="IPR013328">
    <property type="entry name" value="6PGD_dom2"/>
</dbReference>
<dbReference type="InterPro" id="IPR036291">
    <property type="entry name" value="NAD(P)-bd_dom_sf"/>
</dbReference>
<dbReference type="EC" id="1.1.1.8" evidence="9"/>
<evidence type="ECO:0000256" key="7">
    <source>
        <dbReference type="PIRSR" id="PIRSR000114-3"/>
    </source>
</evidence>
<dbReference type="OrthoDB" id="10263760at2759"/>
<dbReference type="Gene3D" id="3.40.50.720">
    <property type="entry name" value="NAD(P)-binding Rossmann-like Domain"/>
    <property type="match status" value="1"/>
</dbReference>
<dbReference type="GO" id="GO:0051287">
    <property type="term" value="F:NAD binding"/>
    <property type="evidence" value="ECO:0007669"/>
    <property type="project" value="UniProtKB-UniRule"/>
</dbReference>
<dbReference type="InterPro" id="IPR011128">
    <property type="entry name" value="G3P_DH_NAD-dep_N"/>
</dbReference>
<dbReference type="InterPro" id="IPR008927">
    <property type="entry name" value="6-PGluconate_DH-like_C_sf"/>
</dbReference>
<dbReference type="GO" id="GO:0005975">
    <property type="term" value="P:carbohydrate metabolic process"/>
    <property type="evidence" value="ECO:0007669"/>
    <property type="project" value="InterPro"/>
</dbReference>
<reference evidence="14" key="1">
    <citation type="submission" date="2017-02" db="UniProtKB">
        <authorList>
            <consortium name="WormBaseParasite"/>
        </authorList>
    </citation>
    <scope>IDENTIFICATION</scope>
</reference>
<dbReference type="SUPFAM" id="SSF51735">
    <property type="entry name" value="NAD(P)-binding Rossmann-fold domains"/>
    <property type="match status" value="1"/>
</dbReference>
<feature type="binding site" evidence="7">
    <location>
        <position position="101"/>
    </location>
    <ligand>
        <name>NAD(+)</name>
        <dbReference type="ChEBI" id="CHEBI:57540"/>
    </ligand>
</feature>
<dbReference type="PRINTS" id="PR00077">
    <property type="entry name" value="GPDHDRGNASE"/>
</dbReference>
<protein>
    <recommendedName>
        <fullName evidence="9">Glycerol-3-phosphate dehydrogenase [NAD(+)]</fullName>
        <ecNumber evidence="9">1.1.1.8</ecNumber>
    </recommendedName>
</protein>
<dbReference type="Pfam" id="PF07479">
    <property type="entry name" value="NAD_Gly3P_dh_C"/>
    <property type="match status" value="1"/>
</dbReference>
<feature type="binding site" evidence="6">
    <location>
        <begin position="275"/>
        <end position="276"/>
    </location>
    <ligand>
        <name>substrate</name>
    </ligand>
</feature>
<dbReference type="PIRSF" id="PIRSF000114">
    <property type="entry name" value="Glycerol-3-P_dh"/>
    <property type="match status" value="1"/>
</dbReference>
<evidence type="ECO:0000256" key="6">
    <source>
        <dbReference type="PIRSR" id="PIRSR000114-2"/>
    </source>
</evidence>
<gene>
    <name evidence="12" type="ORF">TCLT_LOCUS4633</name>
</gene>
<comment type="similarity">
    <text evidence="1 8">Belongs to the NAD-dependent glycerol-3-phosphate dehydrogenase family.</text>
</comment>
<reference evidence="12 13" key="2">
    <citation type="submission" date="2018-11" db="EMBL/GenBank/DDBJ databases">
        <authorList>
            <consortium name="Pathogen Informatics"/>
        </authorList>
    </citation>
    <scope>NUCLEOTIDE SEQUENCE [LARGE SCALE GENOMIC DNA]</scope>
</reference>
<evidence type="ECO:0000313" key="12">
    <source>
        <dbReference type="EMBL" id="VDN01775.1"/>
    </source>
</evidence>
<evidence type="ECO:0000259" key="10">
    <source>
        <dbReference type="Pfam" id="PF01210"/>
    </source>
</evidence>
<keyword evidence="2 8" id="KW-0560">Oxidoreductase</keyword>
<evidence type="ECO:0000256" key="4">
    <source>
        <dbReference type="ARBA" id="ARBA00048683"/>
    </source>
</evidence>
<proteinExistence type="inferred from homology"/>